<dbReference type="GO" id="GO:0004322">
    <property type="term" value="F:ferroxidase activity"/>
    <property type="evidence" value="ECO:0007669"/>
    <property type="project" value="TreeGrafter"/>
</dbReference>
<dbReference type="Pfam" id="PF00394">
    <property type="entry name" value="Cu-oxidase"/>
    <property type="match status" value="1"/>
</dbReference>
<dbReference type="InterPro" id="IPR008972">
    <property type="entry name" value="Cupredoxin"/>
</dbReference>
<evidence type="ECO:0000256" key="7">
    <source>
        <dbReference type="SAM" id="Phobius"/>
    </source>
</evidence>
<keyword evidence="3 8" id="KW-0732">Signal</keyword>
<evidence type="ECO:0000313" key="12">
    <source>
        <dbReference type="EMBL" id="MBW0499229.1"/>
    </source>
</evidence>
<evidence type="ECO:0000256" key="1">
    <source>
        <dbReference type="ARBA" id="ARBA00010609"/>
    </source>
</evidence>
<evidence type="ECO:0000259" key="9">
    <source>
        <dbReference type="Pfam" id="PF00394"/>
    </source>
</evidence>
<dbReference type="InterPro" id="IPR045087">
    <property type="entry name" value="Cu-oxidase_fam"/>
</dbReference>
<keyword evidence="13" id="KW-1185">Reference proteome</keyword>
<evidence type="ECO:0000256" key="6">
    <source>
        <dbReference type="ARBA" id="ARBA00023180"/>
    </source>
</evidence>
<dbReference type="PROSITE" id="PS00079">
    <property type="entry name" value="MULTICOPPER_OXIDASE1"/>
    <property type="match status" value="1"/>
</dbReference>
<dbReference type="SUPFAM" id="SSF49503">
    <property type="entry name" value="Cupredoxins"/>
    <property type="match status" value="3"/>
</dbReference>
<keyword evidence="6" id="KW-0325">Glycoprotein</keyword>
<dbReference type="CDD" id="cd13877">
    <property type="entry name" value="CuRO_2_Fet3p_like"/>
    <property type="match status" value="1"/>
</dbReference>
<name>A0A9Q3D9F7_9BASI</name>
<feature type="signal peptide" evidence="8">
    <location>
        <begin position="1"/>
        <end position="26"/>
    </location>
</feature>
<keyword evidence="7" id="KW-0812">Transmembrane</keyword>
<dbReference type="InterPro" id="IPR033138">
    <property type="entry name" value="Cu_oxidase_CS"/>
</dbReference>
<evidence type="ECO:0000259" key="10">
    <source>
        <dbReference type="Pfam" id="PF07731"/>
    </source>
</evidence>
<feature type="chain" id="PRO_5040210755" description="Laccase" evidence="8">
    <location>
        <begin position="27"/>
        <end position="633"/>
    </location>
</feature>
<evidence type="ECO:0000256" key="8">
    <source>
        <dbReference type="SAM" id="SignalP"/>
    </source>
</evidence>
<evidence type="ECO:0000259" key="11">
    <source>
        <dbReference type="Pfam" id="PF07732"/>
    </source>
</evidence>
<dbReference type="PANTHER" id="PTHR11709">
    <property type="entry name" value="MULTI-COPPER OXIDASE"/>
    <property type="match status" value="1"/>
</dbReference>
<feature type="domain" description="Plastocyanin-like" evidence="9">
    <location>
        <begin position="162"/>
        <end position="309"/>
    </location>
</feature>
<comment type="caution">
    <text evidence="12">The sequence shown here is derived from an EMBL/GenBank/DDBJ whole genome shotgun (WGS) entry which is preliminary data.</text>
</comment>
<accession>A0A9Q3D9F7</accession>
<evidence type="ECO:0000256" key="4">
    <source>
        <dbReference type="ARBA" id="ARBA00023002"/>
    </source>
</evidence>
<dbReference type="OrthoDB" id="2121828at2759"/>
<proteinExistence type="inferred from homology"/>
<feature type="domain" description="Plastocyanin-like" evidence="10">
    <location>
        <begin position="378"/>
        <end position="510"/>
    </location>
</feature>
<dbReference type="InterPro" id="IPR011707">
    <property type="entry name" value="Cu-oxidase-like_N"/>
</dbReference>
<dbReference type="CDD" id="cd13851">
    <property type="entry name" value="CuRO_1_Fet3p"/>
    <property type="match status" value="1"/>
</dbReference>
<dbReference type="GO" id="GO:0033573">
    <property type="term" value="C:high-affinity iron permease complex"/>
    <property type="evidence" value="ECO:0007669"/>
    <property type="project" value="TreeGrafter"/>
</dbReference>
<dbReference type="InterPro" id="IPR001117">
    <property type="entry name" value="Cu-oxidase_2nd"/>
</dbReference>
<dbReference type="InterPro" id="IPR044130">
    <property type="entry name" value="CuRO_2_Fet3-like"/>
</dbReference>
<dbReference type="InterPro" id="IPR011706">
    <property type="entry name" value="Cu-oxidase_C"/>
</dbReference>
<dbReference type="Proteomes" id="UP000765509">
    <property type="component" value="Unassembled WGS sequence"/>
</dbReference>
<evidence type="ECO:0000256" key="2">
    <source>
        <dbReference type="ARBA" id="ARBA00022723"/>
    </source>
</evidence>
<evidence type="ECO:0000256" key="3">
    <source>
        <dbReference type="ARBA" id="ARBA00022729"/>
    </source>
</evidence>
<keyword evidence="4" id="KW-0560">Oxidoreductase</keyword>
<keyword evidence="7" id="KW-0472">Membrane</keyword>
<dbReference type="GO" id="GO:0010106">
    <property type="term" value="P:cellular response to iron ion starvation"/>
    <property type="evidence" value="ECO:0007669"/>
    <property type="project" value="TreeGrafter"/>
</dbReference>
<dbReference type="PROSITE" id="PS00080">
    <property type="entry name" value="MULTICOPPER_OXIDASE2"/>
    <property type="match status" value="1"/>
</dbReference>
<dbReference type="Pfam" id="PF07731">
    <property type="entry name" value="Cu-oxidase_2"/>
    <property type="match status" value="1"/>
</dbReference>
<comment type="similarity">
    <text evidence="1">Belongs to the multicopper oxidase family.</text>
</comment>
<dbReference type="InterPro" id="IPR002355">
    <property type="entry name" value="Cu_oxidase_Cu_BS"/>
</dbReference>
<evidence type="ECO:0008006" key="14">
    <source>
        <dbReference type="Google" id="ProtNLM"/>
    </source>
</evidence>
<evidence type="ECO:0000313" key="13">
    <source>
        <dbReference type="Proteomes" id="UP000765509"/>
    </source>
</evidence>
<dbReference type="GO" id="GO:0005507">
    <property type="term" value="F:copper ion binding"/>
    <property type="evidence" value="ECO:0007669"/>
    <property type="project" value="InterPro"/>
</dbReference>
<protein>
    <recommendedName>
        <fullName evidence="14">Laccase</fullName>
    </recommendedName>
</protein>
<keyword evidence="7" id="KW-1133">Transmembrane helix</keyword>
<dbReference type="Gene3D" id="2.60.40.420">
    <property type="entry name" value="Cupredoxins - blue copper proteins"/>
    <property type="match status" value="3"/>
</dbReference>
<organism evidence="12 13">
    <name type="scientific">Austropuccinia psidii MF-1</name>
    <dbReference type="NCBI Taxonomy" id="1389203"/>
    <lineage>
        <taxon>Eukaryota</taxon>
        <taxon>Fungi</taxon>
        <taxon>Dikarya</taxon>
        <taxon>Basidiomycota</taxon>
        <taxon>Pucciniomycotina</taxon>
        <taxon>Pucciniomycetes</taxon>
        <taxon>Pucciniales</taxon>
        <taxon>Sphaerophragmiaceae</taxon>
        <taxon>Austropuccinia</taxon>
    </lineage>
</organism>
<dbReference type="PANTHER" id="PTHR11709:SF361">
    <property type="entry name" value="IRON TRANSPORT MULTICOPPER OXIDASE FET3"/>
    <property type="match status" value="1"/>
</dbReference>
<feature type="domain" description="Plastocyanin-like" evidence="11">
    <location>
        <begin position="35"/>
        <end position="152"/>
    </location>
</feature>
<dbReference type="Pfam" id="PF07732">
    <property type="entry name" value="Cu-oxidase_3"/>
    <property type="match status" value="1"/>
</dbReference>
<dbReference type="AlphaFoldDB" id="A0A9Q3D9F7"/>
<evidence type="ECO:0000256" key="5">
    <source>
        <dbReference type="ARBA" id="ARBA00023008"/>
    </source>
</evidence>
<feature type="transmembrane region" description="Helical" evidence="7">
    <location>
        <begin position="567"/>
        <end position="589"/>
    </location>
</feature>
<dbReference type="EMBL" id="AVOT02015164">
    <property type="protein sequence ID" value="MBW0499229.1"/>
    <property type="molecule type" value="Genomic_DNA"/>
</dbReference>
<keyword evidence="2" id="KW-0479">Metal-binding</keyword>
<gene>
    <name evidence="12" type="ORF">O181_038944</name>
</gene>
<dbReference type="GO" id="GO:0033215">
    <property type="term" value="P:reductive iron assimilation"/>
    <property type="evidence" value="ECO:0007669"/>
    <property type="project" value="TreeGrafter"/>
</dbReference>
<keyword evidence="5" id="KW-0186">Copper</keyword>
<sequence length="633" mass="70531">MTPMSNSSWWHRLLFVFGALALPAHAAVVDLYWNITYVSANPDGLFQRTVIGINHTWPPPPITVESGDIIRMHAFNGLPDKPTTLHFHGMFFNRTNFYDGAMMVTQCGIPPGQEFIYVVNTTTQVGTYWVHAHSLGQYVDGLRAPVVVLPQKSAVKPPYDDEFTVILSDWYHQQHSELLTSFMSQSNPMGAEPIPNSAIIYIAQNNTYRPNFNENATIPFTPGKTYRLRVLNIGALGMFYFKIGGHQMSVIEVDGTDVEPFPVKFLSLSVAQRYSVLVTAKNETNQNYQLVANLDPSMFDNVPDGLQLNYTSPIVYAASAPITSTELFSTFDMLDDFLFKPTVVQPILSKTRTIELNVFFSTFKNGINRGAFNNITFVPPKVPTSMTVDSVQLDALKNPIIYGKQTNAFVVDHLEVVELKILNWDSGNHPFHLHGHKFQIVDKQTTITSNAPVYSNATLTNPIRRDTIQIPGGGSASLRFVADNPGVWLFHCHIEWHLESGLATVVVVAPELVQKSHPVPPFMKSQCDMMGISSSGNAGGLSGSGIYDLSTAPQGPFPQNSGFYTKGIISISACIVSSLIGVLTILWYAGGEQIEEEEVEREIVQKLSNKEAGRKKPTYYYQFRRLCTRFRRD</sequence>
<reference evidence="12" key="1">
    <citation type="submission" date="2021-03" db="EMBL/GenBank/DDBJ databases">
        <title>Draft genome sequence of rust myrtle Austropuccinia psidii MF-1, a brazilian biotype.</title>
        <authorList>
            <person name="Quecine M.C."/>
            <person name="Pachon D.M.R."/>
            <person name="Bonatelli M.L."/>
            <person name="Correr F.H."/>
            <person name="Franceschini L.M."/>
            <person name="Leite T.F."/>
            <person name="Margarido G.R.A."/>
            <person name="Almeida C.A."/>
            <person name="Ferrarezi J.A."/>
            <person name="Labate C.A."/>
        </authorList>
    </citation>
    <scope>NUCLEOTIDE SEQUENCE</scope>
    <source>
        <strain evidence="12">MF-1</strain>
    </source>
</reference>
<dbReference type="CDD" id="cd13899">
    <property type="entry name" value="CuRO_3_Fet3p"/>
    <property type="match status" value="1"/>
</dbReference>